<feature type="domain" description="Nuclease-associated modular DNA-binding 1" evidence="1">
    <location>
        <begin position="106"/>
        <end position="135"/>
    </location>
</feature>
<reference evidence="2 3" key="1">
    <citation type="submission" date="2020-08" db="EMBL/GenBank/DDBJ databases">
        <title>A Genomic Blueprint of the Chicken Gut Microbiome.</title>
        <authorList>
            <person name="Gilroy R."/>
            <person name="Ravi A."/>
            <person name="Getino M."/>
            <person name="Pursley I."/>
            <person name="Horton D.L."/>
            <person name="Alikhan N.-F."/>
            <person name="Baker D."/>
            <person name="Gharbi K."/>
            <person name="Hall N."/>
            <person name="Watson M."/>
            <person name="Adriaenssens E.M."/>
            <person name="Foster-Nyarko E."/>
            <person name="Jarju S."/>
            <person name="Secka A."/>
            <person name="Antonio M."/>
            <person name="Oren A."/>
            <person name="Chaudhuri R."/>
            <person name="La Ragione R.M."/>
            <person name="Hildebrand F."/>
            <person name="Pallen M.J."/>
        </authorList>
    </citation>
    <scope>NUCLEOTIDE SEQUENCE [LARGE SCALE GENOMIC DNA]</scope>
    <source>
        <strain evidence="2 3">Sa5YUA1</strain>
    </source>
</reference>
<dbReference type="EMBL" id="JACSQT010000003">
    <property type="protein sequence ID" value="MBD7937022.1"/>
    <property type="molecule type" value="Genomic_DNA"/>
</dbReference>
<sequence length="150" mass="18076">MKKRHKHKLYNRWKSMMDRCYNPNHVKYKFYGGKGIRVCERWRDFWNFVEDIDNMRNGHLLYLKGYQLDKDKSGRSVYSLNNCCVITAEENRRIANEKQKQSIFAINNNEKIKFDSIAEASRKLNIKDGTLRRYVKNGKRHSSGYRFQKV</sequence>
<dbReference type="Pfam" id="PF07453">
    <property type="entry name" value="NUMOD1"/>
    <property type="match status" value="1"/>
</dbReference>
<keyword evidence="3" id="KW-1185">Reference proteome</keyword>
<protein>
    <recommendedName>
        <fullName evidence="1">Nuclease-associated modular DNA-binding 1 domain-containing protein</fullName>
    </recommendedName>
</protein>
<evidence type="ECO:0000313" key="3">
    <source>
        <dbReference type="Proteomes" id="UP000657931"/>
    </source>
</evidence>
<proteinExistence type="predicted"/>
<organism evidence="2 3">
    <name type="scientific">Cytobacillus stercorigallinarum</name>
    <dbReference type="NCBI Taxonomy" id="2762240"/>
    <lineage>
        <taxon>Bacteria</taxon>
        <taxon>Bacillati</taxon>
        <taxon>Bacillota</taxon>
        <taxon>Bacilli</taxon>
        <taxon>Bacillales</taxon>
        <taxon>Bacillaceae</taxon>
        <taxon>Cytobacillus</taxon>
    </lineage>
</organism>
<dbReference type="SMART" id="SM00497">
    <property type="entry name" value="IENR1"/>
    <property type="match status" value="1"/>
</dbReference>
<evidence type="ECO:0000259" key="1">
    <source>
        <dbReference type="Pfam" id="PF07453"/>
    </source>
</evidence>
<dbReference type="Gene3D" id="1.10.10.10">
    <property type="entry name" value="Winged helix-like DNA-binding domain superfamily/Winged helix DNA-binding domain"/>
    <property type="match status" value="1"/>
</dbReference>
<accession>A0ABR8QNB2</accession>
<dbReference type="SUPFAM" id="SSF64496">
    <property type="entry name" value="DNA-binding domain of intron-encoded endonucleases"/>
    <property type="match status" value="1"/>
</dbReference>
<dbReference type="InterPro" id="IPR010896">
    <property type="entry name" value="NUMOD1"/>
</dbReference>
<comment type="caution">
    <text evidence="2">The sequence shown here is derived from an EMBL/GenBank/DDBJ whole genome shotgun (WGS) entry which is preliminary data.</text>
</comment>
<dbReference type="RefSeq" id="WP_191812843.1">
    <property type="nucleotide sequence ID" value="NZ_JACSQT010000003.1"/>
</dbReference>
<evidence type="ECO:0000313" key="2">
    <source>
        <dbReference type="EMBL" id="MBD7937022.1"/>
    </source>
</evidence>
<dbReference type="Proteomes" id="UP000657931">
    <property type="component" value="Unassembled WGS sequence"/>
</dbReference>
<gene>
    <name evidence="2" type="ORF">H9655_08260</name>
</gene>
<name>A0ABR8QNB2_9BACI</name>
<dbReference type="InterPro" id="IPR003647">
    <property type="entry name" value="Intron_nuc_1_rpt"/>
</dbReference>
<dbReference type="InterPro" id="IPR036388">
    <property type="entry name" value="WH-like_DNA-bd_sf"/>
</dbReference>